<evidence type="ECO:0000313" key="3">
    <source>
        <dbReference type="Proteomes" id="UP001460270"/>
    </source>
</evidence>
<feature type="compositionally biased region" description="Gly residues" evidence="1">
    <location>
        <begin position="14"/>
        <end position="23"/>
    </location>
</feature>
<keyword evidence="3" id="KW-1185">Reference proteome</keyword>
<dbReference type="EMBL" id="JBBPFD010000005">
    <property type="protein sequence ID" value="KAK7925861.1"/>
    <property type="molecule type" value="Genomic_DNA"/>
</dbReference>
<dbReference type="AlphaFoldDB" id="A0AAW0PFG2"/>
<feature type="region of interest" description="Disordered" evidence="1">
    <location>
        <begin position="1"/>
        <end position="72"/>
    </location>
</feature>
<reference evidence="3" key="1">
    <citation type="submission" date="2024-04" db="EMBL/GenBank/DDBJ databases">
        <title>Salinicola lusitanus LLJ914,a marine bacterium isolated from the Okinawa Trough.</title>
        <authorList>
            <person name="Li J."/>
        </authorList>
    </citation>
    <scope>NUCLEOTIDE SEQUENCE [LARGE SCALE GENOMIC DNA]</scope>
</reference>
<organism evidence="2 3">
    <name type="scientific">Mugilogobius chulae</name>
    <name type="common">yellowstripe goby</name>
    <dbReference type="NCBI Taxonomy" id="88201"/>
    <lineage>
        <taxon>Eukaryota</taxon>
        <taxon>Metazoa</taxon>
        <taxon>Chordata</taxon>
        <taxon>Craniata</taxon>
        <taxon>Vertebrata</taxon>
        <taxon>Euteleostomi</taxon>
        <taxon>Actinopterygii</taxon>
        <taxon>Neopterygii</taxon>
        <taxon>Teleostei</taxon>
        <taxon>Neoteleostei</taxon>
        <taxon>Acanthomorphata</taxon>
        <taxon>Gobiaria</taxon>
        <taxon>Gobiiformes</taxon>
        <taxon>Gobioidei</taxon>
        <taxon>Gobiidae</taxon>
        <taxon>Gobionellinae</taxon>
        <taxon>Mugilogobius</taxon>
    </lineage>
</organism>
<feature type="compositionally biased region" description="Basic and acidic residues" evidence="1">
    <location>
        <begin position="24"/>
        <end position="49"/>
    </location>
</feature>
<evidence type="ECO:0000313" key="2">
    <source>
        <dbReference type="EMBL" id="KAK7925861.1"/>
    </source>
</evidence>
<proteinExistence type="predicted"/>
<sequence>MCFTVSALWNGTSAEGGDGGGGRGLERRQARRGEEQPRVSEQLRRETNPHRAQTRADPSKPEETAGGGRQSSVLVKLTGLLTKFVLVEQKLKDDEERESENDFRALYMESGLFSVT</sequence>
<evidence type="ECO:0000256" key="1">
    <source>
        <dbReference type="SAM" id="MobiDB-lite"/>
    </source>
</evidence>
<name>A0AAW0PFG2_9GOBI</name>
<comment type="caution">
    <text evidence="2">The sequence shown here is derived from an EMBL/GenBank/DDBJ whole genome shotgun (WGS) entry which is preliminary data.</text>
</comment>
<accession>A0AAW0PFG2</accession>
<protein>
    <submittedName>
        <fullName evidence="2">Uncharacterized protein</fullName>
    </submittedName>
</protein>
<gene>
    <name evidence="2" type="ORF">WMY93_008171</name>
</gene>
<dbReference type="Proteomes" id="UP001460270">
    <property type="component" value="Unassembled WGS sequence"/>
</dbReference>